<evidence type="ECO:0000256" key="2">
    <source>
        <dbReference type="ARBA" id="ARBA00022692"/>
    </source>
</evidence>
<evidence type="ECO:0000313" key="7">
    <source>
        <dbReference type="Proteomes" id="UP000027946"/>
    </source>
</evidence>
<dbReference type="CDD" id="cd13956">
    <property type="entry name" value="PT_UbiA"/>
    <property type="match status" value="1"/>
</dbReference>
<feature type="transmembrane region" description="Helical" evidence="5">
    <location>
        <begin position="21"/>
        <end position="40"/>
    </location>
</feature>
<dbReference type="InterPro" id="IPR050475">
    <property type="entry name" value="Prenyltransferase_related"/>
</dbReference>
<dbReference type="EMBL" id="JJMM01000002">
    <property type="protein sequence ID" value="KDR96418.1"/>
    <property type="molecule type" value="Genomic_DNA"/>
</dbReference>
<comment type="caution">
    <text evidence="6">The sequence shown here is derived from an EMBL/GenBank/DDBJ whole genome shotgun (WGS) entry which is preliminary data.</text>
</comment>
<keyword evidence="6" id="KW-0808">Transferase</keyword>
<feature type="transmembrane region" description="Helical" evidence="5">
    <location>
        <begin position="310"/>
        <end position="329"/>
    </location>
</feature>
<proteinExistence type="predicted"/>
<evidence type="ECO:0000256" key="1">
    <source>
        <dbReference type="ARBA" id="ARBA00004141"/>
    </source>
</evidence>
<feature type="transmembrane region" description="Helical" evidence="5">
    <location>
        <begin position="127"/>
        <end position="144"/>
    </location>
</feature>
<name>A0A069RHY0_PEPLI</name>
<dbReference type="GO" id="GO:0016020">
    <property type="term" value="C:membrane"/>
    <property type="evidence" value="ECO:0007669"/>
    <property type="project" value="UniProtKB-SubCell"/>
</dbReference>
<dbReference type="PANTHER" id="PTHR42723">
    <property type="entry name" value="CHLOROPHYLL SYNTHASE"/>
    <property type="match status" value="1"/>
</dbReference>
<comment type="subcellular location">
    <subcellularLocation>
        <location evidence="1">Membrane</location>
        <topology evidence="1">Multi-pass membrane protein</topology>
    </subcellularLocation>
</comment>
<feature type="transmembrane region" description="Helical" evidence="5">
    <location>
        <begin position="60"/>
        <end position="80"/>
    </location>
</feature>
<keyword evidence="7" id="KW-1185">Reference proteome</keyword>
<evidence type="ECO:0000256" key="3">
    <source>
        <dbReference type="ARBA" id="ARBA00022989"/>
    </source>
</evidence>
<gene>
    <name evidence="6" type="ORF">CLIT_2c00240</name>
</gene>
<dbReference type="Proteomes" id="UP000027946">
    <property type="component" value="Unassembled WGS sequence"/>
</dbReference>
<dbReference type="InterPro" id="IPR000537">
    <property type="entry name" value="UbiA_prenyltransferase"/>
</dbReference>
<evidence type="ECO:0000313" key="6">
    <source>
        <dbReference type="EMBL" id="KDR96418.1"/>
    </source>
</evidence>
<keyword evidence="2 5" id="KW-0812">Transmembrane</keyword>
<feature type="transmembrane region" description="Helical" evidence="5">
    <location>
        <begin position="149"/>
        <end position="168"/>
    </location>
</feature>
<feature type="transmembrane region" description="Helical" evidence="5">
    <location>
        <begin position="101"/>
        <end position="121"/>
    </location>
</feature>
<feature type="transmembrane region" description="Helical" evidence="5">
    <location>
        <begin position="256"/>
        <end position="277"/>
    </location>
</feature>
<dbReference type="Pfam" id="PF01040">
    <property type="entry name" value="UbiA"/>
    <property type="match status" value="1"/>
</dbReference>
<dbReference type="PANTHER" id="PTHR42723:SF1">
    <property type="entry name" value="CHLOROPHYLL SYNTHASE, CHLOROPLASTIC"/>
    <property type="match status" value="1"/>
</dbReference>
<dbReference type="RefSeq" id="WP_242943755.1">
    <property type="nucleotide sequence ID" value="NZ_FSRH01000001.1"/>
</dbReference>
<dbReference type="Gene3D" id="1.10.357.140">
    <property type="entry name" value="UbiA prenyltransferase"/>
    <property type="match status" value="1"/>
</dbReference>
<dbReference type="InterPro" id="IPR044878">
    <property type="entry name" value="UbiA_sf"/>
</dbReference>
<sequence>MEDSISQHQLVRFIKAYVKSMWPYYAFVTGIPGWVGVAFYEHIATDFGTVEIMPSVERKFATLLLLFLSWGINQIINDFLGRAEDRINAPHRPMVSGELHVGGAMALSAVLILATGFITWFYLEPVALIPLIIGVFLNILYEYAKGHGIWGNIIFGLMISMCPVFGYLASGPVHSPYFTSSRLAIWGLIWLINSLMTYYTYFKDYKGDKRAGKRTVIVKYGLRKARTIGVAGALLPLIYFVSVYKAGFIVAEANRIFIILGMLSVFLEIWTAVLYYVSPVGKRTYYSLATNFRACICAQASLIALFNTELALILFIVSYVFVGFLFDLYPDAKA</sequence>
<feature type="transmembrane region" description="Helical" evidence="5">
    <location>
        <begin position="183"/>
        <end position="202"/>
    </location>
</feature>
<protein>
    <submittedName>
        <fullName evidence="6">UbiA prenyltransferase family protein</fullName>
    </submittedName>
</protein>
<keyword evidence="3 5" id="KW-1133">Transmembrane helix</keyword>
<dbReference type="eggNOG" id="COG0382">
    <property type="taxonomic scope" value="Bacteria"/>
</dbReference>
<keyword evidence="4 5" id="KW-0472">Membrane</keyword>
<accession>A0A069RHY0</accession>
<feature type="transmembrane region" description="Helical" evidence="5">
    <location>
        <begin position="223"/>
        <end position="244"/>
    </location>
</feature>
<dbReference type="GO" id="GO:0016765">
    <property type="term" value="F:transferase activity, transferring alkyl or aryl (other than methyl) groups"/>
    <property type="evidence" value="ECO:0007669"/>
    <property type="project" value="InterPro"/>
</dbReference>
<dbReference type="STRING" id="1121324.CLIT_2c00240"/>
<evidence type="ECO:0000256" key="5">
    <source>
        <dbReference type="SAM" id="Phobius"/>
    </source>
</evidence>
<dbReference type="AlphaFoldDB" id="A0A069RHY0"/>
<evidence type="ECO:0000256" key="4">
    <source>
        <dbReference type="ARBA" id="ARBA00023136"/>
    </source>
</evidence>
<reference evidence="6 7" key="1">
    <citation type="submission" date="2014-03" db="EMBL/GenBank/DDBJ databases">
        <title>Genome sequence of Clostridium litorale W6, DSM 5388.</title>
        <authorList>
            <person name="Poehlein A."/>
            <person name="Jagirdar A."/>
            <person name="Khonsari B."/>
            <person name="Chibani C.M."/>
            <person name="Gutierrez Gutierrez D.A."/>
            <person name="Davydova E."/>
            <person name="Alghaithi H.S."/>
            <person name="Nair K.P."/>
            <person name="Dhamotharan K."/>
            <person name="Chandran L."/>
            <person name="G W."/>
            <person name="Daniel R."/>
        </authorList>
    </citation>
    <scope>NUCLEOTIDE SEQUENCE [LARGE SCALE GENOMIC DNA]</scope>
    <source>
        <strain evidence="6 7">W6</strain>
    </source>
</reference>
<organism evidence="6 7">
    <name type="scientific">Peptoclostridium litorale DSM 5388</name>
    <dbReference type="NCBI Taxonomy" id="1121324"/>
    <lineage>
        <taxon>Bacteria</taxon>
        <taxon>Bacillati</taxon>
        <taxon>Bacillota</taxon>
        <taxon>Clostridia</taxon>
        <taxon>Peptostreptococcales</taxon>
        <taxon>Peptoclostridiaceae</taxon>
        <taxon>Peptoclostridium</taxon>
    </lineage>
</organism>